<accession>A0A0M0LQQ9</accession>
<sequence length="396" mass="42858">MYGTGMSIRNANQYLEQRAAEGKIDDPKNLKRTPVILFSGSSDSMVYTKVMIEVQKQLQSYVDEDKLHTNFDTTAGHVWSIDHGACVCGVCPYGGLGNFQCCQANNCEYDLSGEFMRATYGMHVKPRATASPKLYWINQWDYWTAGPPKLTATVMEWLVAYVPDSCKAAPSQCKLHINYHGCSKPEWHERIAWATGLDLNEYAEANDMIVLYPQAQGSRSSGEGCWNWEAYGDDPDFDTREGKEMSMVMRIAANLTLAVKHALVSTDGQPPPEVQEAHNDNQYFYSYGSGVGDAAVGHVNTNERKAHARPMPPAEQVEAPAPAGTIASFVAIIGAASGPVAPATGLSTTAVISMGVVGAAAVGALLVFAVKRRTHRRNAAEAAPAQPYSALASPVS</sequence>
<dbReference type="OrthoDB" id="447479at2759"/>
<reference evidence="3" key="1">
    <citation type="journal article" date="2015" name="PLoS Genet.">
        <title>Genome Sequence and Transcriptome Analyses of Chrysochromulina tobin: Metabolic Tools for Enhanced Algal Fitness in the Prominent Order Prymnesiales (Haptophyceae).</title>
        <authorList>
            <person name="Hovde B.T."/>
            <person name="Deodato C.R."/>
            <person name="Hunsperger H.M."/>
            <person name="Ryken S.A."/>
            <person name="Yost W."/>
            <person name="Jha R.K."/>
            <person name="Patterson J."/>
            <person name="Monnat R.J. Jr."/>
            <person name="Barlow S.B."/>
            <person name="Starkenburg S.R."/>
            <person name="Cattolico R.A."/>
        </authorList>
    </citation>
    <scope>NUCLEOTIDE SEQUENCE</scope>
    <source>
        <strain evidence="3">CCMP291</strain>
    </source>
</reference>
<organism evidence="2 3">
    <name type="scientific">Chrysochromulina tobinii</name>
    <dbReference type="NCBI Taxonomy" id="1460289"/>
    <lineage>
        <taxon>Eukaryota</taxon>
        <taxon>Haptista</taxon>
        <taxon>Haptophyta</taxon>
        <taxon>Prymnesiophyceae</taxon>
        <taxon>Prymnesiales</taxon>
        <taxon>Chrysochromulinaceae</taxon>
        <taxon>Chrysochromulina</taxon>
    </lineage>
</organism>
<gene>
    <name evidence="2" type="ORF">Ctob_015318</name>
</gene>
<keyword evidence="1" id="KW-1133">Transmembrane helix</keyword>
<proteinExistence type="predicted"/>
<dbReference type="SUPFAM" id="SSF53474">
    <property type="entry name" value="alpha/beta-Hydrolases"/>
    <property type="match status" value="1"/>
</dbReference>
<keyword evidence="1" id="KW-0472">Membrane</keyword>
<keyword evidence="1" id="KW-0812">Transmembrane</keyword>
<evidence type="ECO:0000313" key="3">
    <source>
        <dbReference type="Proteomes" id="UP000037460"/>
    </source>
</evidence>
<name>A0A0M0LQQ9_9EUKA</name>
<dbReference type="AlphaFoldDB" id="A0A0M0LQQ9"/>
<dbReference type="Proteomes" id="UP000037460">
    <property type="component" value="Unassembled WGS sequence"/>
</dbReference>
<dbReference type="Gene3D" id="3.40.50.1820">
    <property type="entry name" value="alpha/beta hydrolase"/>
    <property type="match status" value="1"/>
</dbReference>
<feature type="transmembrane region" description="Helical" evidence="1">
    <location>
        <begin position="350"/>
        <end position="370"/>
    </location>
</feature>
<comment type="caution">
    <text evidence="2">The sequence shown here is derived from an EMBL/GenBank/DDBJ whole genome shotgun (WGS) entry which is preliminary data.</text>
</comment>
<protein>
    <submittedName>
        <fullName evidence="2">Polyhydroxybutyrate depolymerase</fullName>
    </submittedName>
</protein>
<keyword evidence="3" id="KW-1185">Reference proteome</keyword>
<dbReference type="InterPro" id="IPR029058">
    <property type="entry name" value="AB_hydrolase_fold"/>
</dbReference>
<evidence type="ECO:0000313" key="2">
    <source>
        <dbReference type="EMBL" id="KOO53336.1"/>
    </source>
</evidence>
<dbReference type="EMBL" id="JWZX01000277">
    <property type="protein sequence ID" value="KOO53336.1"/>
    <property type="molecule type" value="Genomic_DNA"/>
</dbReference>
<evidence type="ECO:0000256" key="1">
    <source>
        <dbReference type="SAM" id="Phobius"/>
    </source>
</evidence>